<dbReference type="PROSITE" id="PS50893">
    <property type="entry name" value="ABC_TRANSPORTER_2"/>
    <property type="match status" value="1"/>
</dbReference>
<name>A0A6N7YRV2_9PSEU</name>
<dbReference type="Pfam" id="PF00005">
    <property type="entry name" value="ABC_tran"/>
    <property type="match status" value="1"/>
</dbReference>
<keyword evidence="3" id="KW-0547">Nucleotide-binding</keyword>
<evidence type="ECO:0000256" key="2">
    <source>
        <dbReference type="ARBA" id="ARBA00022737"/>
    </source>
</evidence>
<dbReference type="SUPFAM" id="SSF52540">
    <property type="entry name" value="P-loop containing nucleoside triphosphate hydrolases"/>
    <property type="match status" value="1"/>
</dbReference>
<dbReference type="InterPro" id="IPR003439">
    <property type="entry name" value="ABC_transporter-like_ATP-bd"/>
</dbReference>
<evidence type="ECO:0000313" key="7">
    <source>
        <dbReference type="Proteomes" id="UP000440096"/>
    </source>
</evidence>
<dbReference type="GO" id="GO:0016887">
    <property type="term" value="F:ATP hydrolysis activity"/>
    <property type="evidence" value="ECO:0007669"/>
    <property type="project" value="InterPro"/>
</dbReference>
<comment type="caution">
    <text evidence="6">The sequence shown here is derived from an EMBL/GenBank/DDBJ whole genome shotgun (WGS) entry which is preliminary data.</text>
</comment>
<sequence length="361" mass="39034">MWRLGTMNNMNTRHPVLELRGIRKSYGSLVALKDAGLTVAAPGEVHALGGENGSGKSTLLGVLSGQAVPEEGEIFLDGRRVVFRSPADAIAHGICMVSQETSIAMDLTAGENVMLGRLDRRWWGVDRGASMAMARRCLNRLGARIDPRTPARELRADQLQIVEIARALSMRARILILDEPTSSLAADEAEALLRTIGELRGEGVVVIFVSHRMPEVFAIADRITILRDGEVAYSGPAATQSPETLVTAMLGAVKASRDQELSSRREPVLGATALEVSELSAPNAFQDVSLSVRYGEIVGLAGWKVPAEANCSKVFSVSARSRQGLFRSAGNRSNRKMPVRRSMRAWLISHPIAKGADWCCP</sequence>
<dbReference type="Proteomes" id="UP000440096">
    <property type="component" value="Unassembled WGS sequence"/>
</dbReference>
<keyword evidence="4 6" id="KW-0067">ATP-binding</keyword>
<proteinExistence type="predicted"/>
<dbReference type="EMBL" id="WMBA01000014">
    <property type="protein sequence ID" value="MTD54692.1"/>
    <property type="molecule type" value="Genomic_DNA"/>
</dbReference>
<evidence type="ECO:0000256" key="3">
    <source>
        <dbReference type="ARBA" id="ARBA00022741"/>
    </source>
</evidence>
<keyword evidence="1" id="KW-0813">Transport</keyword>
<evidence type="ECO:0000313" key="6">
    <source>
        <dbReference type="EMBL" id="MTD54692.1"/>
    </source>
</evidence>
<dbReference type="SMART" id="SM00382">
    <property type="entry name" value="AAA"/>
    <property type="match status" value="1"/>
</dbReference>
<dbReference type="InterPro" id="IPR003593">
    <property type="entry name" value="AAA+_ATPase"/>
</dbReference>
<evidence type="ECO:0000256" key="4">
    <source>
        <dbReference type="ARBA" id="ARBA00022840"/>
    </source>
</evidence>
<keyword evidence="2" id="KW-0677">Repeat</keyword>
<evidence type="ECO:0000256" key="1">
    <source>
        <dbReference type="ARBA" id="ARBA00022448"/>
    </source>
</evidence>
<accession>A0A6N7YRV2</accession>
<protein>
    <submittedName>
        <fullName evidence="6">ATP-binding cassette domain-containing protein</fullName>
    </submittedName>
</protein>
<dbReference type="Gene3D" id="3.40.50.300">
    <property type="entry name" value="P-loop containing nucleotide triphosphate hydrolases"/>
    <property type="match status" value="1"/>
</dbReference>
<gene>
    <name evidence="6" type="ORF">GKO32_11975</name>
</gene>
<dbReference type="InterPro" id="IPR027417">
    <property type="entry name" value="P-loop_NTPase"/>
</dbReference>
<keyword evidence="7" id="KW-1185">Reference proteome</keyword>
<dbReference type="PANTHER" id="PTHR43790:SF9">
    <property type="entry name" value="GALACTOFURANOSE TRANSPORTER ATP-BINDING PROTEIN YTFR"/>
    <property type="match status" value="1"/>
</dbReference>
<evidence type="ECO:0000259" key="5">
    <source>
        <dbReference type="PROSITE" id="PS50893"/>
    </source>
</evidence>
<dbReference type="AlphaFoldDB" id="A0A6N7YRV2"/>
<dbReference type="PANTHER" id="PTHR43790">
    <property type="entry name" value="CARBOHYDRATE TRANSPORT ATP-BINDING PROTEIN MG119-RELATED"/>
    <property type="match status" value="1"/>
</dbReference>
<dbReference type="OrthoDB" id="9776369at2"/>
<dbReference type="CDD" id="cd03216">
    <property type="entry name" value="ABC_Carb_Monos_I"/>
    <property type="match status" value="1"/>
</dbReference>
<feature type="domain" description="ABC transporter" evidence="5">
    <location>
        <begin position="17"/>
        <end position="253"/>
    </location>
</feature>
<organism evidence="6 7">
    <name type="scientific">Amycolatopsis pithecellobii</name>
    <dbReference type="NCBI Taxonomy" id="664692"/>
    <lineage>
        <taxon>Bacteria</taxon>
        <taxon>Bacillati</taxon>
        <taxon>Actinomycetota</taxon>
        <taxon>Actinomycetes</taxon>
        <taxon>Pseudonocardiales</taxon>
        <taxon>Pseudonocardiaceae</taxon>
        <taxon>Amycolatopsis</taxon>
    </lineage>
</organism>
<dbReference type="InterPro" id="IPR050107">
    <property type="entry name" value="ABC_carbohydrate_import_ATPase"/>
</dbReference>
<dbReference type="GO" id="GO:0005524">
    <property type="term" value="F:ATP binding"/>
    <property type="evidence" value="ECO:0007669"/>
    <property type="project" value="UniProtKB-KW"/>
</dbReference>
<reference evidence="6 7" key="1">
    <citation type="submission" date="2019-11" db="EMBL/GenBank/DDBJ databases">
        <title>Draft genome of Amycolatopsis RM579.</title>
        <authorList>
            <person name="Duangmal K."/>
            <person name="Mingma R."/>
        </authorList>
    </citation>
    <scope>NUCLEOTIDE SEQUENCE [LARGE SCALE GENOMIC DNA]</scope>
    <source>
        <strain evidence="6 7">RM579</strain>
    </source>
</reference>